<evidence type="ECO:0000313" key="2">
    <source>
        <dbReference type="Proteomes" id="UP000261284"/>
    </source>
</evidence>
<comment type="caution">
    <text evidence="1">The sequence shown here is derived from an EMBL/GenBank/DDBJ whole genome shotgun (WGS) entry which is preliminary data.</text>
</comment>
<dbReference type="AlphaFoldDB" id="A0A3E1NQ28"/>
<dbReference type="Proteomes" id="UP000261284">
    <property type="component" value="Unassembled WGS sequence"/>
</dbReference>
<protein>
    <submittedName>
        <fullName evidence="1">Uncharacterized protein</fullName>
    </submittedName>
</protein>
<proteinExistence type="predicted"/>
<sequence length="172" mass="18685">MALFPANKRLLHVALLYLLVNSTGCHLKLSPEELAAAAAQCKQQTHYRDGFYILFTGLSASQLKAAVHISITDTAGQTGNAKADTLHRIIMADSSMAGELKVDAEFDMHSGMVITLDNRPFTFTHFTTAPKIGVTGMGKETIAGCYLDSASIDGHWQKYSGSFTINIKEYTP</sequence>
<evidence type="ECO:0000313" key="1">
    <source>
        <dbReference type="EMBL" id="RFM30007.1"/>
    </source>
</evidence>
<accession>A0A3E1NQ28</accession>
<dbReference type="RefSeq" id="WP_116845763.1">
    <property type="nucleotide sequence ID" value="NZ_QTJU01000001.1"/>
</dbReference>
<name>A0A3E1NQ28_9BACT</name>
<dbReference type="EMBL" id="QTJU01000001">
    <property type="protein sequence ID" value="RFM30007.1"/>
    <property type="molecule type" value="Genomic_DNA"/>
</dbReference>
<organism evidence="1 2">
    <name type="scientific">Deminuibacter soli</name>
    <dbReference type="NCBI Taxonomy" id="2291815"/>
    <lineage>
        <taxon>Bacteria</taxon>
        <taxon>Pseudomonadati</taxon>
        <taxon>Bacteroidota</taxon>
        <taxon>Chitinophagia</taxon>
        <taxon>Chitinophagales</taxon>
        <taxon>Chitinophagaceae</taxon>
        <taxon>Deminuibacter</taxon>
    </lineage>
</organism>
<keyword evidence="2" id="KW-1185">Reference proteome</keyword>
<reference evidence="1 2" key="1">
    <citation type="submission" date="2018-08" db="EMBL/GenBank/DDBJ databases">
        <title>Chitinophagaceae sp. K23C18032701, a novel bacterium isolated from forest soil.</title>
        <authorList>
            <person name="Wang C."/>
        </authorList>
    </citation>
    <scope>NUCLEOTIDE SEQUENCE [LARGE SCALE GENOMIC DNA]</scope>
    <source>
        <strain evidence="1 2">K23C18032701</strain>
    </source>
</reference>
<gene>
    <name evidence="1" type="ORF">DXN05_03275</name>
</gene>